<organism evidence="2 3">
    <name type="scientific">Roseimicrobium gellanilyticum</name>
    <dbReference type="NCBI Taxonomy" id="748857"/>
    <lineage>
        <taxon>Bacteria</taxon>
        <taxon>Pseudomonadati</taxon>
        <taxon>Verrucomicrobiota</taxon>
        <taxon>Verrucomicrobiia</taxon>
        <taxon>Verrucomicrobiales</taxon>
        <taxon>Verrucomicrobiaceae</taxon>
        <taxon>Roseimicrobium</taxon>
    </lineage>
</organism>
<dbReference type="Proteomes" id="UP000253426">
    <property type="component" value="Unassembled WGS sequence"/>
</dbReference>
<name>A0A366HXZ3_9BACT</name>
<dbReference type="InterPro" id="IPR036237">
    <property type="entry name" value="Xyl_isomerase-like_sf"/>
</dbReference>
<gene>
    <name evidence="2" type="ORF">DES53_101988</name>
</gene>
<evidence type="ECO:0000313" key="2">
    <source>
        <dbReference type="EMBL" id="RBP48188.1"/>
    </source>
</evidence>
<dbReference type="OrthoDB" id="9815124at2"/>
<dbReference type="Pfam" id="PF01261">
    <property type="entry name" value="AP_endonuc_2"/>
    <property type="match status" value="1"/>
</dbReference>
<dbReference type="InterPro" id="IPR013022">
    <property type="entry name" value="Xyl_isomerase-like_TIM-brl"/>
</dbReference>
<reference evidence="2 3" key="1">
    <citation type="submission" date="2018-06" db="EMBL/GenBank/DDBJ databases">
        <title>Genomic Encyclopedia of Type Strains, Phase IV (KMG-IV): sequencing the most valuable type-strain genomes for metagenomic binning, comparative biology and taxonomic classification.</title>
        <authorList>
            <person name="Goeker M."/>
        </authorList>
    </citation>
    <scope>NUCLEOTIDE SEQUENCE [LARGE SCALE GENOMIC DNA]</scope>
    <source>
        <strain evidence="2 3">DSM 25532</strain>
    </source>
</reference>
<dbReference type="AlphaFoldDB" id="A0A366HXZ3"/>
<dbReference type="RefSeq" id="WP_113957059.1">
    <property type="nucleotide sequence ID" value="NZ_QNRR01000001.1"/>
</dbReference>
<comment type="caution">
    <text evidence="2">The sequence shown here is derived from an EMBL/GenBank/DDBJ whole genome shotgun (WGS) entry which is preliminary data.</text>
</comment>
<keyword evidence="3" id="KW-1185">Reference proteome</keyword>
<accession>A0A366HXZ3</accession>
<dbReference type="PANTHER" id="PTHR12110:SF21">
    <property type="entry name" value="XYLOSE ISOMERASE-LIKE TIM BARREL DOMAIN-CONTAINING PROTEIN"/>
    <property type="match status" value="1"/>
</dbReference>
<dbReference type="PANTHER" id="PTHR12110">
    <property type="entry name" value="HYDROXYPYRUVATE ISOMERASE"/>
    <property type="match status" value="1"/>
</dbReference>
<dbReference type="EMBL" id="QNRR01000001">
    <property type="protein sequence ID" value="RBP48188.1"/>
    <property type="molecule type" value="Genomic_DNA"/>
</dbReference>
<protein>
    <submittedName>
        <fullName evidence="2">3-dehydroshikimate dehydratase</fullName>
    </submittedName>
</protein>
<dbReference type="Gene3D" id="3.20.20.150">
    <property type="entry name" value="Divalent-metal-dependent TIM barrel enzymes"/>
    <property type="match status" value="1"/>
</dbReference>
<evidence type="ECO:0000259" key="1">
    <source>
        <dbReference type="Pfam" id="PF01261"/>
    </source>
</evidence>
<evidence type="ECO:0000313" key="3">
    <source>
        <dbReference type="Proteomes" id="UP000253426"/>
    </source>
</evidence>
<dbReference type="InterPro" id="IPR050312">
    <property type="entry name" value="IolE/XylAMocC-like"/>
</dbReference>
<proteinExistence type="predicted"/>
<dbReference type="SUPFAM" id="SSF51658">
    <property type="entry name" value="Xylose isomerase-like"/>
    <property type="match status" value="1"/>
</dbReference>
<feature type="domain" description="Xylose isomerase-like TIM barrel" evidence="1">
    <location>
        <begin position="22"/>
        <end position="257"/>
    </location>
</feature>
<sequence length="287" mass="32610">MNLSLCTISFRHHLISLEQVVKWAAPRGFSGIELWGVHARNLRDRSEHDVGWLRSHGLRVPMVSDYLPVQGERQAMIDKTVDLCTLAHSWGASKLRTFAGNKASHEVSSEERRDWTRRMHELCELAEDHGINLVVETHPATLADTRESTRRLIEEINHPALRINFDVLHLWEAGDDPFEVIREFEPLVAHMHLKNVRSRSLLHEFAPGNVYAPAGSRAGMVSLFEGAFDYRRFLTFVMTETSLWPSLDASLEWFGPNVLGTLERDAELLSLLEEETLGLQTLTTAAL</sequence>